<organism evidence="1 2">
    <name type="scientific">Burkholderia lata (strain ATCC 17760 / DSM 23089 / LMG 22485 / NCIMB 9086 / R18194 / 383)</name>
    <dbReference type="NCBI Taxonomy" id="482957"/>
    <lineage>
        <taxon>Bacteria</taxon>
        <taxon>Pseudomonadati</taxon>
        <taxon>Pseudomonadota</taxon>
        <taxon>Betaproteobacteria</taxon>
        <taxon>Burkholderiales</taxon>
        <taxon>Burkholderiaceae</taxon>
        <taxon>Burkholderia</taxon>
        <taxon>Burkholderia cepacia complex</taxon>
    </lineage>
</organism>
<dbReference type="Proteomes" id="UP000494174">
    <property type="component" value="Unassembled WGS sequence"/>
</dbReference>
<sequence length="340" mass="38791">MQRQTAVKYPRTLFILSAIDPDLLYPCLEVRFETDDLDVLRRLVDPDAREDADLDDYYLLSPTQVAAVCEAFAIEFDHGSRDAVISKYVDTGVRIPYLVHTGYELALMVQGRKPFGFIEFNSEWWPSVVLKARFDEYVAQGVLHSHEILHDAPARPGRPTRRIGQILYTLKGEEWRIPALEFFRQNLNRQGDGCENMERLEGALLGYERWQNDWWIDHLARSGTGLYGSSSIVKVDRAQFDWLVHAGFRALPPVDAPTFTLHSAHGFDEDAMKAAMRNDQSIEAFVQFNVGLAHIMHAADFRTAGPHEIPATLIPTINRHLLRAVRVLIRRSDYLESSSP</sequence>
<protein>
    <submittedName>
        <fullName evidence="1">Uncharacterized protein</fullName>
    </submittedName>
</protein>
<proteinExistence type="predicted"/>
<name>A0A6P2H0F3_BURL3</name>
<dbReference type="AlphaFoldDB" id="A0A6P2H0F3"/>
<dbReference type="EMBL" id="CABVPU010000001">
    <property type="protein sequence ID" value="VWB08987.1"/>
    <property type="molecule type" value="Genomic_DNA"/>
</dbReference>
<accession>A0A6P2H0F3</accession>
<evidence type="ECO:0000313" key="1">
    <source>
        <dbReference type="EMBL" id="VWB08987.1"/>
    </source>
</evidence>
<gene>
    <name evidence="1" type="ORF">BLA15945_00239</name>
</gene>
<evidence type="ECO:0000313" key="2">
    <source>
        <dbReference type="Proteomes" id="UP000494174"/>
    </source>
</evidence>
<reference evidence="1 2" key="1">
    <citation type="submission" date="2019-09" db="EMBL/GenBank/DDBJ databases">
        <authorList>
            <person name="Depoorter E."/>
        </authorList>
    </citation>
    <scope>NUCLEOTIDE SEQUENCE [LARGE SCALE GENOMIC DNA]</scope>
    <source>
        <strain evidence="1">R-15945</strain>
    </source>
</reference>